<gene>
    <name evidence="2" type="ORF">VSDG_05176</name>
</gene>
<dbReference type="Proteomes" id="UP000284375">
    <property type="component" value="Unassembled WGS sequence"/>
</dbReference>
<name>A0A423VY04_CYTCH</name>
<evidence type="ECO:0008006" key="4">
    <source>
        <dbReference type="Google" id="ProtNLM"/>
    </source>
</evidence>
<comment type="caution">
    <text evidence="2">The sequence shown here is derived from an EMBL/GenBank/DDBJ whole genome shotgun (WGS) entry which is preliminary data.</text>
</comment>
<keyword evidence="3" id="KW-1185">Reference proteome</keyword>
<dbReference type="OrthoDB" id="9978204at2759"/>
<evidence type="ECO:0000313" key="2">
    <source>
        <dbReference type="EMBL" id="ROV95930.1"/>
    </source>
</evidence>
<accession>A0A423VY04</accession>
<organism evidence="2 3">
    <name type="scientific">Cytospora chrysosperma</name>
    <name type="common">Cytospora canker fungus</name>
    <name type="synonym">Sphaeria chrysosperma</name>
    <dbReference type="NCBI Taxonomy" id="252740"/>
    <lineage>
        <taxon>Eukaryota</taxon>
        <taxon>Fungi</taxon>
        <taxon>Dikarya</taxon>
        <taxon>Ascomycota</taxon>
        <taxon>Pezizomycotina</taxon>
        <taxon>Sordariomycetes</taxon>
        <taxon>Sordariomycetidae</taxon>
        <taxon>Diaporthales</taxon>
        <taxon>Cytosporaceae</taxon>
        <taxon>Cytospora</taxon>
    </lineage>
</organism>
<feature type="region of interest" description="Disordered" evidence="1">
    <location>
        <begin position="226"/>
        <end position="250"/>
    </location>
</feature>
<sequence>MQAMLSDPTVTVLGRDPTHRTHAINGYAYQQDVITSFRGWQYAVFYSTLTPGSAPEPLFVHLARRQLPSGPWETIVFEDYPQTADDGHNTVQMGICHGDGTIHLSYDHHCDVLRYRHSAPGVAQHPAAFRWAPSLFTLTLDHLPGLPRDHRHFARVTYPRLGALPGTGAMFMSLRDGKAGLGSDHLYLYRGGGGGGGETTAGLWEFVGTPLTGVRSNPYVHGWDFSSMGNGTEEDGGTGGTGGTGGSGGGGGRLHVTWVWRGFVWYEGWDDPEDTKHKAQAGPNGAENNQDICYAYSDDLGYTWRNGDGAVVADLRKGGTIENGAEGIVAFRIPKGSGLMNQESQVVDRDGGVHVLNRDTLDDGVYMWKHYYRSPDGTWSPRAIMPVDGPRRGQLAVTRNGDLLMLLPATTAPIMSILKATKAGGYADYVEVWAGNGLSGEPLVDGHRLQEENILSVFVRRDVEHSGGEKVVAVLDFRL</sequence>
<reference evidence="2 3" key="1">
    <citation type="submission" date="2015-09" db="EMBL/GenBank/DDBJ databases">
        <title>Host preference determinants of Valsa canker pathogens revealed by comparative genomics.</title>
        <authorList>
            <person name="Yin Z."/>
            <person name="Huang L."/>
        </authorList>
    </citation>
    <scope>NUCLEOTIDE SEQUENCE [LARGE SCALE GENOMIC DNA]</scope>
    <source>
        <strain evidence="2 3">YSFL</strain>
    </source>
</reference>
<dbReference type="Pfam" id="PF15892">
    <property type="entry name" value="BNR_4"/>
    <property type="match status" value="2"/>
</dbReference>
<proteinExistence type="predicted"/>
<evidence type="ECO:0000313" key="3">
    <source>
        <dbReference type="Proteomes" id="UP000284375"/>
    </source>
</evidence>
<dbReference type="EMBL" id="LJZO01000022">
    <property type="protein sequence ID" value="ROV95930.1"/>
    <property type="molecule type" value="Genomic_DNA"/>
</dbReference>
<dbReference type="AlphaFoldDB" id="A0A423VY04"/>
<evidence type="ECO:0000256" key="1">
    <source>
        <dbReference type="SAM" id="MobiDB-lite"/>
    </source>
</evidence>
<feature type="compositionally biased region" description="Gly residues" evidence="1">
    <location>
        <begin position="237"/>
        <end position="250"/>
    </location>
</feature>
<protein>
    <recommendedName>
        <fullName evidence="4">Dockerin type 1</fullName>
    </recommendedName>
</protein>